<reference evidence="1 2" key="1">
    <citation type="submission" date="2015-05" db="EMBL/GenBank/DDBJ databases">
        <title>Genome sequencing and analysis of members of genus Stenotrophomonas.</title>
        <authorList>
            <person name="Patil P.P."/>
            <person name="Midha S."/>
            <person name="Patil P.B."/>
        </authorList>
    </citation>
    <scope>NUCLEOTIDE SEQUENCE [LARGE SCALE GENOMIC DNA]</scope>
    <source>
        <strain evidence="1 2">DSM 18929</strain>
    </source>
</reference>
<comment type="caution">
    <text evidence="1">The sequence shown here is derived from an EMBL/GenBank/DDBJ whole genome shotgun (WGS) entry which is preliminary data.</text>
</comment>
<organism evidence="1 2">
    <name type="scientific">Stenotrophomonas humi</name>
    <dbReference type="NCBI Taxonomy" id="405444"/>
    <lineage>
        <taxon>Bacteria</taxon>
        <taxon>Pseudomonadati</taxon>
        <taxon>Pseudomonadota</taxon>
        <taxon>Gammaproteobacteria</taxon>
        <taxon>Lysobacterales</taxon>
        <taxon>Lysobacteraceae</taxon>
        <taxon>Stenotrophomonas</taxon>
    </lineage>
</organism>
<dbReference type="AlphaFoldDB" id="A0A0R0C7F5"/>
<sequence>MNRVSIHRRAQRLLPAQIQTSGLLHFGTSPGQVEGVLLGSVFDCDTQGVIVLRLAGQTAVAIQRQGLAFFEQAHVARAGLQRALPAHYGQWQRVVLEGVRDHPAEQGVPRDAGTDWNGSAYFAGSRDRRAWLAVLPVERLVVYGWLN</sequence>
<accession>A0A0R0C7F5</accession>
<keyword evidence="2" id="KW-1185">Reference proteome</keyword>
<dbReference type="STRING" id="405444.ABB26_16205"/>
<dbReference type="Proteomes" id="UP000050864">
    <property type="component" value="Unassembled WGS sequence"/>
</dbReference>
<dbReference type="RefSeq" id="WP_057635743.1">
    <property type="nucleotide sequence ID" value="NZ_LDJI01000031.1"/>
</dbReference>
<dbReference type="PATRIC" id="fig|405444.3.peg.2493"/>
<evidence type="ECO:0000313" key="1">
    <source>
        <dbReference type="EMBL" id="KRG62514.1"/>
    </source>
</evidence>
<dbReference type="EMBL" id="LDJI01000031">
    <property type="protein sequence ID" value="KRG62514.1"/>
    <property type="molecule type" value="Genomic_DNA"/>
</dbReference>
<name>A0A0R0C7F5_9GAMM</name>
<gene>
    <name evidence="1" type="ORF">ABB26_16205</name>
</gene>
<protein>
    <submittedName>
        <fullName evidence="1">Uncharacterized protein</fullName>
    </submittedName>
</protein>
<dbReference type="OrthoDB" id="5985119at2"/>
<evidence type="ECO:0000313" key="2">
    <source>
        <dbReference type="Proteomes" id="UP000050864"/>
    </source>
</evidence>
<proteinExistence type="predicted"/>